<feature type="compositionally biased region" description="Polar residues" evidence="1">
    <location>
        <begin position="13"/>
        <end position="26"/>
    </location>
</feature>
<evidence type="ECO:0000313" key="3">
    <source>
        <dbReference type="EMBL" id="TQE93540.1"/>
    </source>
</evidence>
<reference evidence="3 4" key="1">
    <citation type="submission" date="2019-06" db="EMBL/GenBank/DDBJ databases">
        <title>Genome sequence of Litorilinea aerophila BAA-2444.</title>
        <authorList>
            <person name="Maclea K.S."/>
            <person name="Maurais E.G."/>
            <person name="Iannazzi L.C."/>
        </authorList>
    </citation>
    <scope>NUCLEOTIDE SEQUENCE [LARGE SCALE GENOMIC DNA]</scope>
    <source>
        <strain evidence="3 4">ATCC BAA-2444</strain>
    </source>
</reference>
<name>A0A540V9T6_9CHLR</name>
<evidence type="ECO:0000256" key="1">
    <source>
        <dbReference type="SAM" id="MobiDB-lite"/>
    </source>
</evidence>
<sequence>MATSKRRGRKRSVSTARPRSYSQYYQKSEKRGEAQATPTPTPAAAVDTAKRSEKGSETVNWAEEYRFVARDLRELVIVSVVLFAAMLGVGYLL</sequence>
<feature type="compositionally biased region" description="Basic residues" evidence="1">
    <location>
        <begin position="1"/>
        <end position="12"/>
    </location>
</feature>
<feature type="compositionally biased region" description="Low complexity" evidence="1">
    <location>
        <begin position="36"/>
        <end position="45"/>
    </location>
</feature>
<gene>
    <name evidence="3" type="ORF">FKZ61_21105</name>
</gene>
<dbReference type="AlphaFoldDB" id="A0A540V9T6"/>
<organism evidence="3 4">
    <name type="scientific">Litorilinea aerophila</name>
    <dbReference type="NCBI Taxonomy" id="1204385"/>
    <lineage>
        <taxon>Bacteria</taxon>
        <taxon>Bacillati</taxon>
        <taxon>Chloroflexota</taxon>
        <taxon>Caldilineae</taxon>
        <taxon>Caldilineales</taxon>
        <taxon>Caldilineaceae</taxon>
        <taxon>Litorilinea</taxon>
    </lineage>
</organism>
<feature type="transmembrane region" description="Helical" evidence="2">
    <location>
        <begin position="75"/>
        <end position="92"/>
    </location>
</feature>
<keyword evidence="2" id="KW-1133">Transmembrane helix</keyword>
<proteinExistence type="predicted"/>
<accession>A0A540V9T6</accession>
<dbReference type="EMBL" id="VIGC01000038">
    <property type="protein sequence ID" value="TQE93540.1"/>
    <property type="molecule type" value="Genomic_DNA"/>
</dbReference>
<keyword evidence="2" id="KW-0812">Transmembrane</keyword>
<keyword evidence="2" id="KW-0472">Membrane</keyword>
<comment type="caution">
    <text evidence="3">The sequence shown here is derived from an EMBL/GenBank/DDBJ whole genome shotgun (WGS) entry which is preliminary data.</text>
</comment>
<dbReference type="InParanoid" id="A0A540V9T6"/>
<protein>
    <submittedName>
        <fullName evidence="3">Uncharacterized protein</fullName>
    </submittedName>
</protein>
<evidence type="ECO:0000313" key="4">
    <source>
        <dbReference type="Proteomes" id="UP000317371"/>
    </source>
</evidence>
<evidence type="ECO:0000256" key="2">
    <source>
        <dbReference type="SAM" id="Phobius"/>
    </source>
</evidence>
<dbReference type="RefSeq" id="WP_141612148.1">
    <property type="nucleotide sequence ID" value="NZ_VIGC02000038.1"/>
</dbReference>
<keyword evidence="4" id="KW-1185">Reference proteome</keyword>
<feature type="region of interest" description="Disordered" evidence="1">
    <location>
        <begin position="1"/>
        <end position="57"/>
    </location>
</feature>
<dbReference type="Proteomes" id="UP000317371">
    <property type="component" value="Unassembled WGS sequence"/>
</dbReference>